<evidence type="ECO:0000313" key="1">
    <source>
        <dbReference type="EMBL" id="SUO96740.1"/>
    </source>
</evidence>
<dbReference type="Proteomes" id="UP000254601">
    <property type="component" value="Unassembled WGS sequence"/>
</dbReference>
<dbReference type="OrthoDB" id="5563425at2"/>
<evidence type="ECO:0000313" key="2">
    <source>
        <dbReference type="Proteomes" id="UP000254601"/>
    </source>
</evidence>
<accession>A0A380MVY3</accession>
<gene>
    <name evidence="1" type="ORF">NCTC13337_01996</name>
</gene>
<proteinExistence type="predicted"/>
<reference evidence="1 2" key="1">
    <citation type="submission" date="2018-06" db="EMBL/GenBank/DDBJ databases">
        <authorList>
            <consortium name="Pathogen Informatics"/>
            <person name="Doyle S."/>
        </authorList>
    </citation>
    <scope>NUCLEOTIDE SEQUENCE [LARGE SCALE GENOMIC DNA]</scope>
    <source>
        <strain evidence="1 2">NCTC13337</strain>
    </source>
</reference>
<name>A0A380MVY3_9GAMM</name>
<keyword evidence="2" id="KW-1185">Reference proteome</keyword>
<dbReference type="EMBL" id="UHIC01000001">
    <property type="protein sequence ID" value="SUO96740.1"/>
    <property type="molecule type" value="Genomic_DNA"/>
</dbReference>
<sequence>MFITNIEGIFCDAIIADDNGNCCFASLWGRNSELLALYGGITTEAIHGISVENQAYGLDKRLQKKQLRMPKESKYGSDLVHSFLFSPMTIADQDGCRILIDRKPIEQNRIWTSVCSLSEIGLLNEWQTPILRKLQSLELIKPLSISASEKLFAVKINLFAQSIFAEMVSEMLIAGEIKETCYAR</sequence>
<dbReference type="RefSeq" id="WP_072577304.1">
    <property type="nucleotide sequence ID" value="NZ_LWHB01000154.1"/>
</dbReference>
<protein>
    <submittedName>
        <fullName evidence="1">Uncharacterized protein</fullName>
    </submittedName>
</protein>
<organism evidence="1 2">
    <name type="scientific">Suttonella ornithocola</name>
    <dbReference type="NCBI Taxonomy" id="279832"/>
    <lineage>
        <taxon>Bacteria</taxon>
        <taxon>Pseudomonadati</taxon>
        <taxon>Pseudomonadota</taxon>
        <taxon>Gammaproteobacteria</taxon>
        <taxon>Cardiobacteriales</taxon>
        <taxon>Cardiobacteriaceae</taxon>
        <taxon>Suttonella</taxon>
    </lineage>
</organism>
<dbReference type="AlphaFoldDB" id="A0A380MVY3"/>